<evidence type="ECO:0000313" key="9">
    <source>
        <dbReference type="EMBL" id="ABN65750.2"/>
    </source>
</evidence>
<dbReference type="PIRSF" id="PIRSF015840">
    <property type="entry name" value="DUF284_TM_euk"/>
    <property type="match status" value="1"/>
</dbReference>
<evidence type="ECO:0000256" key="3">
    <source>
        <dbReference type="ARBA" id="ARBA00022692"/>
    </source>
</evidence>
<dbReference type="PANTHER" id="PTHR10926">
    <property type="entry name" value="CELL CYCLE CONTROL PROTEIN 50"/>
    <property type="match status" value="1"/>
</dbReference>
<feature type="transmembrane region" description="Helical" evidence="8">
    <location>
        <begin position="49"/>
        <end position="74"/>
    </location>
</feature>
<reference evidence="9 10" key="1">
    <citation type="journal article" date="2007" name="Nat. Biotechnol.">
        <title>Genome sequence of the lignocellulose-bioconverting and xylose-fermenting yeast Pichia stipitis.</title>
        <authorList>
            <person name="Jeffries T.W."/>
            <person name="Grigoriev I.V."/>
            <person name="Grimwood J."/>
            <person name="Laplaza J.M."/>
            <person name="Aerts A."/>
            <person name="Salamov A."/>
            <person name="Schmutz J."/>
            <person name="Lindquist E."/>
            <person name="Dehal P."/>
            <person name="Shapiro H."/>
            <person name="Jin Y.S."/>
            <person name="Passoth V."/>
            <person name="Richardson P.M."/>
        </authorList>
    </citation>
    <scope>NUCLEOTIDE SEQUENCE [LARGE SCALE GENOMIC DNA]</scope>
    <source>
        <strain evidence="10">ATCC 58785 / CBS 6054 / NBRC 10063 / NRRL Y-11545</strain>
    </source>
</reference>
<dbReference type="GO" id="GO:0005794">
    <property type="term" value="C:Golgi apparatus"/>
    <property type="evidence" value="ECO:0007669"/>
    <property type="project" value="TreeGrafter"/>
</dbReference>
<evidence type="ECO:0000256" key="5">
    <source>
        <dbReference type="ARBA" id="ARBA00023136"/>
    </source>
</evidence>
<keyword evidence="3 8" id="KW-0812">Transmembrane</keyword>
<dbReference type="Proteomes" id="UP000002258">
    <property type="component" value="Chromosome 3"/>
</dbReference>
<proteinExistence type="inferred from homology"/>
<dbReference type="GO" id="GO:0045332">
    <property type="term" value="P:phospholipid translocation"/>
    <property type="evidence" value="ECO:0007669"/>
    <property type="project" value="UniProtKB-UniRule"/>
</dbReference>
<dbReference type="PANTHER" id="PTHR10926:SF0">
    <property type="entry name" value="CDC50, ISOFORM A"/>
    <property type="match status" value="1"/>
</dbReference>
<comment type="similarity">
    <text evidence="2 6">Belongs to the CDC50/LEM3 family.</text>
</comment>
<dbReference type="HOGENOM" id="CLU_025025_0_1_1"/>
<dbReference type="OMA" id="TWNNDQP"/>
<dbReference type="EMBL" id="CP000497">
    <property type="protein sequence ID" value="ABN65750.2"/>
    <property type="molecule type" value="Genomic_DNA"/>
</dbReference>
<dbReference type="AlphaFoldDB" id="A3LRK1"/>
<organism evidence="9 10">
    <name type="scientific">Scheffersomyces stipitis (strain ATCC 58785 / CBS 6054 / NBRC 10063 / NRRL Y-11545)</name>
    <name type="common">Yeast</name>
    <name type="synonym">Pichia stipitis</name>
    <dbReference type="NCBI Taxonomy" id="322104"/>
    <lineage>
        <taxon>Eukaryota</taxon>
        <taxon>Fungi</taxon>
        <taxon>Dikarya</taxon>
        <taxon>Ascomycota</taxon>
        <taxon>Saccharomycotina</taxon>
        <taxon>Pichiomycetes</taxon>
        <taxon>Debaryomycetaceae</taxon>
        <taxon>Scheffersomyces</taxon>
    </lineage>
</organism>
<dbReference type="STRING" id="322104.A3LRK1"/>
<name>A3LRK1_PICST</name>
<feature type="region of interest" description="Disordered" evidence="7">
    <location>
        <begin position="1"/>
        <end position="34"/>
    </location>
</feature>
<feature type="transmembrane region" description="Helical" evidence="8">
    <location>
        <begin position="355"/>
        <end position="377"/>
    </location>
</feature>
<dbReference type="Pfam" id="PF03381">
    <property type="entry name" value="CDC50"/>
    <property type="match status" value="1"/>
</dbReference>
<evidence type="ECO:0000256" key="6">
    <source>
        <dbReference type="PIRNR" id="PIRNR015840"/>
    </source>
</evidence>
<gene>
    <name evidence="9" type="ORF">PICST_44336</name>
</gene>
<evidence type="ECO:0008006" key="11">
    <source>
        <dbReference type="Google" id="ProtNLM"/>
    </source>
</evidence>
<dbReference type="RefSeq" id="XP_001383779.2">
    <property type="nucleotide sequence ID" value="XM_001383742.1"/>
</dbReference>
<evidence type="ECO:0000256" key="4">
    <source>
        <dbReference type="ARBA" id="ARBA00022989"/>
    </source>
</evidence>
<evidence type="ECO:0000256" key="2">
    <source>
        <dbReference type="ARBA" id="ARBA00009457"/>
    </source>
</evidence>
<dbReference type="OrthoDB" id="340608at2759"/>
<accession>A3LRK1</accession>
<evidence type="ECO:0000313" key="10">
    <source>
        <dbReference type="Proteomes" id="UP000002258"/>
    </source>
</evidence>
<comment type="subcellular location">
    <subcellularLocation>
        <location evidence="1">Membrane</location>
        <topology evidence="1">Multi-pass membrane protein</topology>
    </subcellularLocation>
</comment>
<dbReference type="InParanoid" id="A3LRK1"/>
<protein>
    <recommendedName>
        <fullName evidence="11">Cell division control protein 50</fullName>
    </recommendedName>
</protein>
<keyword evidence="4 8" id="KW-1133">Transmembrane helix</keyword>
<evidence type="ECO:0000256" key="7">
    <source>
        <dbReference type="SAM" id="MobiDB-lite"/>
    </source>
</evidence>
<dbReference type="GeneID" id="4838206"/>
<keyword evidence="5 6" id="KW-0472">Membrane</keyword>
<evidence type="ECO:0000256" key="1">
    <source>
        <dbReference type="ARBA" id="ARBA00004141"/>
    </source>
</evidence>
<dbReference type="GO" id="GO:0005783">
    <property type="term" value="C:endoplasmic reticulum"/>
    <property type="evidence" value="ECO:0007669"/>
    <property type="project" value="TreeGrafter"/>
</dbReference>
<dbReference type="InterPro" id="IPR005045">
    <property type="entry name" value="CDC50/LEM3_fam"/>
</dbReference>
<dbReference type="FunCoup" id="A3LRK1">
    <property type="interactions" value="486"/>
</dbReference>
<sequence length="408" mass="46078">MNFLRRRKTSEDDDDNDILGEASASNIHKSRKPPNTAFRQQRLKAWQPILTPSSVIPFLFVLAVIFAPLGIAILHTTYSVQLLTVNYSKCHQLANSSFESVPNKYTSYHFNSNNKDPGFKWRIVNSTEDENSSDFYQTCEIQFDLPTDLKPPLFLYYKLTNFFQNHRKYVDSYDLGQLGGKAVSSDDVTDACKPLKHRGSGDSQKLIYPCGLIANSYFNDTISSPVLLNTKSNSINQTYLTSDVGISWPSDRDHKFKKTTYNPDDIVPPPNWDKMFPNGYNESNLPDLSTWEHLHNWMRTAGLPSFYKLYGKNTTDTMSSGSYQISIDLHYPVTVFGGSKSIVITTNSIFGGRNMSLGVIYIIVAVIALVLAVAFLLQHLIKPRRIGDHNYLQGNNAFSGGTNHREQL</sequence>
<dbReference type="eggNOG" id="KOG2952">
    <property type="taxonomic scope" value="Eukaryota"/>
</dbReference>
<dbReference type="GO" id="GO:0005886">
    <property type="term" value="C:plasma membrane"/>
    <property type="evidence" value="ECO:0007669"/>
    <property type="project" value="TreeGrafter"/>
</dbReference>
<evidence type="ECO:0000256" key="8">
    <source>
        <dbReference type="SAM" id="Phobius"/>
    </source>
</evidence>
<keyword evidence="10" id="KW-1185">Reference proteome</keyword>
<dbReference type="KEGG" id="pic:PICST_44336"/>